<dbReference type="RefSeq" id="XP_040683133.1">
    <property type="nucleotide sequence ID" value="XM_040819868.1"/>
</dbReference>
<keyword evidence="2" id="KW-1185">Reference proteome</keyword>
<evidence type="ECO:0000313" key="1">
    <source>
        <dbReference type="EMBL" id="KHO02068.1"/>
    </source>
</evidence>
<dbReference type="HOGENOM" id="CLU_000288_34_22_1"/>
<dbReference type="GO" id="GO:0009116">
    <property type="term" value="P:nucleoside metabolic process"/>
    <property type="evidence" value="ECO:0007669"/>
    <property type="project" value="InterPro"/>
</dbReference>
<reference evidence="1 2" key="1">
    <citation type="journal article" date="2014" name="Proc. Natl. Acad. Sci. U.S.A.">
        <title>Trajectory and genomic determinants of fungal-pathogen speciation and host adaptation.</title>
        <authorList>
            <person name="Hu X."/>
            <person name="Xiao G."/>
            <person name="Zheng P."/>
            <person name="Shang Y."/>
            <person name="Su Y."/>
            <person name="Zhang X."/>
            <person name="Liu X."/>
            <person name="Zhan S."/>
            <person name="St Leger R.J."/>
            <person name="Wang C."/>
        </authorList>
    </citation>
    <scope>NUCLEOTIDE SEQUENCE [LARGE SCALE GENOMIC DNA]</scope>
    <source>
        <strain evidence="1 2">ARSEF 1941</strain>
    </source>
</reference>
<proteinExistence type="predicted"/>
<dbReference type="PANTHER" id="PTHR46082">
    <property type="entry name" value="ATP/GTP-BINDING PROTEIN-RELATED"/>
    <property type="match status" value="1"/>
</dbReference>
<dbReference type="AlphaFoldDB" id="A0A0B2X8F9"/>
<accession>A0A0B2X8F9</accession>
<protein>
    <submittedName>
        <fullName evidence="1">Nucleoside phosphorylase domain protein</fullName>
    </submittedName>
</protein>
<sequence>MPDAEDFTVGWICALDRELVAAQFIAVLPYKEHGKSSAAVVANDMQRSFPSIRIGLMVGIGGGAPSAKNDVQLGDIVVSCRGGGNGGVLHHDYGKVVQNRDFTMTGHLNQPPQLLLLRAVSALEARYDRSAHQIRGNVEKALEKITRREKYRRPAATTDRLHLFPFTHPQNTTQACGVVCGDDASNLIVRKERSRDGDDPVIHYGIIASADTLMKDATVRDEMAREHNILCFEMEAAGLMNHLPCLVIRGISDYSDSHKNDEWQGYAAMVAAAYARDLVTCMNAQQVRATTPIKQLLSDGKSRMNILRGSRLMDSARAQVNRVRSATDRGEDQRILRWITEADHAAHFNTFIRGRHSNTLKWLKDSDKFQKW</sequence>
<dbReference type="GO" id="GO:0003824">
    <property type="term" value="F:catalytic activity"/>
    <property type="evidence" value="ECO:0007669"/>
    <property type="project" value="InterPro"/>
</dbReference>
<dbReference type="Gene3D" id="3.40.50.1580">
    <property type="entry name" value="Nucleoside phosphorylase domain"/>
    <property type="match status" value="1"/>
</dbReference>
<dbReference type="OrthoDB" id="4961234at2759"/>
<comment type="caution">
    <text evidence="1">The sequence shown here is derived from an EMBL/GenBank/DDBJ whole genome shotgun (WGS) entry which is preliminary data.</text>
</comment>
<dbReference type="GeneID" id="63735524"/>
<dbReference type="InterPro" id="IPR035994">
    <property type="entry name" value="Nucleoside_phosphorylase_sf"/>
</dbReference>
<dbReference type="InterPro" id="IPR053137">
    <property type="entry name" value="NLR-like"/>
</dbReference>
<gene>
    <name evidence="1" type="ORF">MAM_01069</name>
</gene>
<dbReference type="STRING" id="1081103.A0A0B2X8F9"/>
<organism evidence="1 2">
    <name type="scientific">Metarhizium album (strain ARSEF 1941)</name>
    <dbReference type="NCBI Taxonomy" id="1081103"/>
    <lineage>
        <taxon>Eukaryota</taxon>
        <taxon>Fungi</taxon>
        <taxon>Dikarya</taxon>
        <taxon>Ascomycota</taxon>
        <taxon>Pezizomycotina</taxon>
        <taxon>Sordariomycetes</taxon>
        <taxon>Hypocreomycetidae</taxon>
        <taxon>Hypocreales</taxon>
        <taxon>Clavicipitaceae</taxon>
        <taxon>Metarhizium</taxon>
    </lineage>
</organism>
<evidence type="ECO:0000313" key="2">
    <source>
        <dbReference type="Proteomes" id="UP000030816"/>
    </source>
</evidence>
<dbReference type="EMBL" id="AZHE01000001">
    <property type="protein sequence ID" value="KHO02068.1"/>
    <property type="molecule type" value="Genomic_DNA"/>
</dbReference>
<dbReference type="Proteomes" id="UP000030816">
    <property type="component" value="Unassembled WGS sequence"/>
</dbReference>
<dbReference type="PANTHER" id="PTHR46082:SF11">
    <property type="entry name" value="AAA+ ATPASE DOMAIN-CONTAINING PROTEIN-RELATED"/>
    <property type="match status" value="1"/>
</dbReference>
<name>A0A0B2X8F9_METAS</name>
<dbReference type="SUPFAM" id="SSF53167">
    <property type="entry name" value="Purine and uridine phosphorylases"/>
    <property type="match status" value="1"/>
</dbReference>